<dbReference type="AlphaFoldDB" id="A0A5A7NWH3"/>
<accession>A0A5A7NWH3</accession>
<gene>
    <name evidence="2" type="ORF">STAS_00407</name>
</gene>
<sequence>MSLVRRVFSSSIISEVGTRLLRQECPFSDCRDSSCFVVSSSLEWRSIVAPYSSALTVKSSSLKNWILPRASDLCISLQVLHRASRDDRALSECSPAEKPTHLSHSSAQTSPQQATDTNLPRLSI</sequence>
<dbReference type="EMBL" id="BKCP01000001">
    <property type="protein sequence ID" value="GER24859.1"/>
    <property type="molecule type" value="Genomic_DNA"/>
</dbReference>
<dbReference type="Proteomes" id="UP000325081">
    <property type="component" value="Unassembled WGS sequence"/>
</dbReference>
<evidence type="ECO:0000313" key="2">
    <source>
        <dbReference type="EMBL" id="GER24859.1"/>
    </source>
</evidence>
<proteinExistence type="predicted"/>
<organism evidence="2 3">
    <name type="scientific">Striga asiatica</name>
    <name type="common">Asiatic witchweed</name>
    <name type="synonym">Buchnera asiatica</name>
    <dbReference type="NCBI Taxonomy" id="4170"/>
    <lineage>
        <taxon>Eukaryota</taxon>
        <taxon>Viridiplantae</taxon>
        <taxon>Streptophyta</taxon>
        <taxon>Embryophyta</taxon>
        <taxon>Tracheophyta</taxon>
        <taxon>Spermatophyta</taxon>
        <taxon>Magnoliopsida</taxon>
        <taxon>eudicotyledons</taxon>
        <taxon>Gunneridae</taxon>
        <taxon>Pentapetalae</taxon>
        <taxon>asterids</taxon>
        <taxon>lamiids</taxon>
        <taxon>Lamiales</taxon>
        <taxon>Orobanchaceae</taxon>
        <taxon>Buchnereae</taxon>
        <taxon>Striga</taxon>
    </lineage>
</organism>
<keyword evidence="3" id="KW-1185">Reference proteome</keyword>
<feature type="region of interest" description="Disordered" evidence="1">
    <location>
        <begin position="90"/>
        <end position="124"/>
    </location>
</feature>
<evidence type="ECO:0000256" key="1">
    <source>
        <dbReference type="SAM" id="MobiDB-lite"/>
    </source>
</evidence>
<name>A0A5A7NWH3_STRAF</name>
<comment type="caution">
    <text evidence="2">The sequence shown here is derived from an EMBL/GenBank/DDBJ whole genome shotgun (WGS) entry which is preliminary data.</text>
</comment>
<protein>
    <submittedName>
        <fullName evidence="2">RNA-binding (RRM/RBD/RNP motifs) family protein</fullName>
    </submittedName>
</protein>
<evidence type="ECO:0000313" key="3">
    <source>
        <dbReference type="Proteomes" id="UP000325081"/>
    </source>
</evidence>
<feature type="compositionally biased region" description="Polar residues" evidence="1">
    <location>
        <begin position="102"/>
        <end position="124"/>
    </location>
</feature>
<reference evidence="3" key="1">
    <citation type="journal article" date="2019" name="Curr. Biol.">
        <title>Genome Sequence of Striga asiatica Provides Insight into the Evolution of Plant Parasitism.</title>
        <authorList>
            <person name="Yoshida S."/>
            <person name="Kim S."/>
            <person name="Wafula E.K."/>
            <person name="Tanskanen J."/>
            <person name="Kim Y.M."/>
            <person name="Honaas L."/>
            <person name="Yang Z."/>
            <person name="Spallek T."/>
            <person name="Conn C.E."/>
            <person name="Ichihashi Y."/>
            <person name="Cheong K."/>
            <person name="Cui S."/>
            <person name="Der J.P."/>
            <person name="Gundlach H."/>
            <person name="Jiao Y."/>
            <person name="Hori C."/>
            <person name="Ishida J.K."/>
            <person name="Kasahara H."/>
            <person name="Kiba T."/>
            <person name="Kim M.S."/>
            <person name="Koo N."/>
            <person name="Laohavisit A."/>
            <person name="Lee Y.H."/>
            <person name="Lumba S."/>
            <person name="McCourt P."/>
            <person name="Mortimer J.C."/>
            <person name="Mutuku J.M."/>
            <person name="Nomura T."/>
            <person name="Sasaki-Sekimoto Y."/>
            <person name="Seto Y."/>
            <person name="Wang Y."/>
            <person name="Wakatake T."/>
            <person name="Sakakibara H."/>
            <person name="Demura T."/>
            <person name="Yamaguchi S."/>
            <person name="Yoneyama K."/>
            <person name="Manabe R.I."/>
            <person name="Nelson D.C."/>
            <person name="Schulman A.H."/>
            <person name="Timko M.P."/>
            <person name="dePamphilis C.W."/>
            <person name="Choi D."/>
            <person name="Shirasu K."/>
        </authorList>
    </citation>
    <scope>NUCLEOTIDE SEQUENCE [LARGE SCALE GENOMIC DNA]</scope>
    <source>
        <strain evidence="3">cv. UVA1</strain>
    </source>
</reference>